<organism evidence="2 3">
    <name type="scientific">Laspinema palackyanum D2a</name>
    <dbReference type="NCBI Taxonomy" id="2953684"/>
    <lineage>
        <taxon>Bacteria</taxon>
        <taxon>Bacillati</taxon>
        <taxon>Cyanobacteriota</taxon>
        <taxon>Cyanophyceae</taxon>
        <taxon>Oscillatoriophycideae</taxon>
        <taxon>Oscillatoriales</taxon>
        <taxon>Laspinemataceae</taxon>
        <taxon>Laspinema</taxon>
        <taxon>Laspinema palackyanum</taxon>
    </lineage>
</organism>
<dbReference type="EMBL" id="JAMXFF010000042">
    <property type="protein sequence ID" value="MCT7969107.1"/>
    <property type="molecule type" value="Genomic_DNA"/>
</dbReference>
<dbReference type="RefSeq" id="WP_368008581.1">
    <property type="nucleotide sequence ID" value="NZ_JAMXFF010000042.1"/>
</dbReference>
<evidence type="ECO:0000313" key="2">
    <source>
        <dbReference type="EMBL" id="MCT7969107.1"/>
    </source>
</evidence>
<feature type="compositionally biased region" description="Polar residues" evidence="1">
    <location>
        <begin position="41"/>
        <end position="54"/>
    </location>
</feature>
<keyword evidence="3" id="KW-1185">Reference proteome</keyword>
<proteinExistence type="predicted"/>
<reference evidence="2 3" key="1">
    <citation type="journal article" date="2022" name="Front. Microbiol.">
        <title>High genomic differentiation and limited gene flow indicate recent cryptic speciation within the genus Laspinema (cyanobacteria).</title>
        <authorList>
            <person name="Stanojkovic A."/>
            <person name="Skoupy S."/>
            <person name="Skaloud P."/>
            <person name="Dvorak P."/>
        </authorList>
    </citation>
    <scope>NUCLEOTIDE SEQUENCE [LARGE SCALE GENOMIC DNA]</scope>
    <source>
        <strain evidence="2 3">D2a</strain>
    </source>
</reference>
<sequence>MSLIRNNIFIATFFSKSGIYTKKDRQGVSTEWVLDLMWAGLSSTPGNQGSSSPNPRGMVA</sequence>
<evidence type="ECO:0000256" key="1">
    <source>
        <dbReference type="SAM" id="MobiDB-lite"/>
    </source>
</evidence>
<comment type="caution">
    <text evidence="2">The sequence shown here is derived from an EMBL/GenBank/DDBJ whole genome shotgun (WGS) entry which is preliminary data.</text>
</comment>
<protein>
    <submittedName>
        <fullName evidence="2">Uncharacterized protein</fullName>
    </submittedName>
</protein>
<dbReference type="Proteomes" id="UP001525890">
    <property type="component" value="Unassembled WGS sequence"/>
</dbReference>
<name>A0ABT2MX63_9CYAN</name>
<gene>
    <name evidence="2" type="ORF">NG799_22595</name>
</gene>
<accession>A0ABT2MX63</accession>
<evidence type="ECO:0000313" key="3">
    <source>
        <dbReference type="Proteomes" id="UP001525890"/>
    </source>
</evidence>
<feature type="region of interest" description="Disordered" evidence="1">
    <location>
        <begin position="41"/>
        <end position="60"/>
    </location>
</feature>